<evidence type="ECO:0000256" key="15">
    <source>
        <dbReference type="ARBA" id="ARBA00032739"/>
    </source>
</evidence>
<evidence type="ECO:0000256" key="5">
    <source>
        <dbReference type="ARBA" id="ARBA00011261"/>
    </source>
</evidence>
<dbReference type="Proteomes" id="UP000011976">
    <property type="component" value="Unassembled WGS sequence"/>
</dbReference>
<evidence type="ECO:0000256" key="7">
    <source>
        <dbReference type="ARBA" id="ARBA00022448"/>
    </source>
</evidence>
<feature type="disulfide bond" evidence="16">
    <location>
        <begin position="51"/>
        <end position="81"/>
    </location>
</feature>
<evidence type="ECO:0000256" key="14">
    <source>
        <dbReference type="ARBA" id="ARBA00031222"/>
    </source>
</evidence>
<evidence type="ECO:0000313" key="18">
    <source>
        <dbReference type="Proteomes" id="UP000011976"/>
    </source>
</evidence>
<dbReference type="GO" id="GO:0005758">
    <property type="term" value="C:mitochondrial intermembrane space"/>
    <property type="evidence" value="ECO:0007669"/>
    <property type="project" value="UniProtKB-SubCell"/>
</dbReference>
<dbReference type="GO" id="GO:0032981">
    <property type="term" value="P:mitochondrial respiratory chain complex I assembly"/>
    <property type="evidence" value="ECO:0007669"/>
    <property type="project" value="TreeGrafter"/>
</dbReference>
<keyword evidence="9" id="KW-0999">Mitochondrion inner membrane</keyword>
<dbReference type="CDD" id="cd24141">
    <property type="entry name" value="NDUFS5-like"/>
    <property type="match status" value="1"/>
</dbReference>
<comment type="subcellular location">
    <subcellularLocation>
        <location evidence="3">Mitochondrion inner membrane</location>
        <topology evidence="3">Peripheral membrane protein</topology>
    </subcellularLocation>
    <subcellularLocation>
        <location evidence="2">Mitochondrion intermembrane space</location>
    </subcellularLocation>
</comment>
<feature type="disulfide bond" evidence="16">
    <location>
        <begin position="61"/>
        <end position="71"/>
    </location>
</feature>
<evidence type="ECO:0000256" key="4">
    <source>
        <dbReference type="ARBA" id="ARBA00007372"/>
    </source>
</evidence>
<keyword evidence="13 16" id="KW-1015">Disulfide bond</keyword>
<evidence type="ECO:0000256" key="13">
    <source>
        <dbReference type="ARBA" id="ARBA00023157"/>
    </source>
</evidence>
<dbReference type="PANTHER" id="PTHR15224">
    <property type="entry name" value="NADH DEHYDROGENASE [UBIQUINONE] IRON-SULFUR PROTEIN 5"/>
    <property type="match status" value="1"/>
</dbReference>
<gene>
    <name evidence="17" type="ORF">PANT_20d00046</name>
</gene>
<dbReference type="PANTHER" id="PTHR15224:SF1">
    <property type="entry name" value="NADH DEHYDROGENASE [UBIQUINONE] IRON-SULFUR PROTEIN 5"/>
    <property type="match status" value="1"/>
</dbReference>
<keyword evidence="7" id="KW-0813">Transport</keyword>
<keyword evidence="12" id="KW-0472">Membrane</keyword>
<proteinExistence type="inferred from homology"/>
<dbReference type="OrthoDB" id="9992197at2759"/>
<dbReference type="STRING" id="1151754.M9LZ91"/>
<evidence type="ECO:0000256" key="1">
    <source>
        <dbReference type="ARBA" id="ARBA00003195"/>
    </source>
</evidence>
<evidence type="ECO:0000256" key="3">
    <source>
        <dbReference type="ARBA" id="ARBA00004637"/>
    </source>
</evidence>
<accession>M9LZ91</accession>
<keyword evidence="11" id="KW-0496">Mitochondrion</keyword>
<protein>
    <recommendedName>
        <fullName evidence="6">NADH dehydrogenase [ubiquinone] iron-sulfur protein 5</fullName>
    </recommendedName>
    <alternativeName>
        <fullName evidence="14">Complex I-15 kDa</fullName>
    </alternativeName>
    <alternativeName>
        <fullName evidence="15">NADH-ubiquinone oxidoreductase 15 kDa subunit</fullName>
    </alternativeName>
</protein>
<evidence type="ECO:0000256" key="6">
    <source>
        <dbReference type="ARBA" id="ARBA00013482"/>
    </source>
</evidence>
<organism evidence="17 18">
    <name type="scientific">Pseudozyma antarctica (strain T-34)</name>
    <name type="common">Yeast</name>
    <name type="synonym">Candida antarctica</name>
    <dbReference type="NCBI Taxonomy" id="1151754"/>
    <lineage>
        <taxon>Eukaryota</taxon>
        <taxon>Fungi</taxon>
        <taxon>Dikarya</taxon>
        <taxon>Basidiomycota</taxon>
        <taxon>Ustilaginomycotina</taxon>
        <taxon>Ustilaginomycetes</taxon>
        <taxon>Ustilaginales</taxon>
        <taxon>Ustilaginaceae</taxon>
        <taxon>Moesziomyces</taxon>
    </lineage>
</organism>
<name>M9LZ91_PSEA3</name>
<evidence type="ECO:0000256" key="2">
    <source>
        <dbReference type="ARBA" id="ARBA00004569"/>
    </source>
</evidence>
<reference evidence="18" key="1">
    <citation type="journal article" date="2013" name="Genome Announc.">
        <title>Genome sequence of the basidiomycetous yeast Pseudozyma antarctica T-34, a producer of the glycolipid biosurfactants mannosylerythritol lipids.</title>
        <authorList>
            <person name="Morita T."/>
            <person name="Koike H."/>
            <person name="Koyama Y."/>
            <person name="Hagiwara H."/>
            <person name="Ito E."/>
            <person name="Fukuoka T."/>
            <person name="Imura T."/>
            <person name="Machida M."/>
            <person name="Kitamoto D."/>
        </authorList>
    </citation>
    <scope>NUCLEOTIDE SEQUENCE [LARGE SCALE GENOMIC DNA]</scope>
    <source>
        <strain evidence="18">T-34</strain>
    </source>
</reference>
<sequence length="145" mass="15820">MAVSAPVRTSVCASIADPPEPDLALYGRGTCAHCDFGRQSGFSFKGGRPRCFAFWQEFQKCYVQADTPSDCIGAKEDYLECLHHTKEIARAKEIKDTWIARQAKDAHAAREKGEVRATSSIMDLGLINDTKNDKNDAASSGSESS</sequence>
<evidence type="ECO:0000256" key="12">
    <source>
        <dbReference type="ARBA" id="ARBA00023136"/>
    </source>
</evidence>
<comment type="similarity">
    <text evidence="4">Belongs to the complex I NDUFS5 subunit family.</text>
</comment>
<keyword evidence="8" id="KW-0679">Respiratory chain</keyword>
<comment type="subunit">
    <text evidence="5">Mammalian complex I is composed of 45 different subunits. This is a component of the iron-sulfur (IP) fragment of the enzyme.</text>
</comment>
<dbReference type="EMBL" id="DF196786">
    <property type="protein sequence ID" value="GAC76299.1"/>
    <property type="molecule type" value="Genomic_DNA"/>
</dbReference>
<evidence type="ECO:0000256" key="10">
    <source>
        <dbReference type="ARBA" id="ARBA00022982"/>
    </source>
</evidence>
<evidence type="ECO:0000256" key="11">
    <source>
        <dbReference type="ARBA" id="ARBA00023128"/>
    </source>
</evidence>
<dbReference type="InterPro" id="IPR019342">
    <property type="entry name" value="NADH_UbQ_OxRdtase_FeS-su5"/>
</dbReference>
<evidence type="ECO:0000256" key="16">
    <source>
        <dbReference type="PIRSR" id="PIRSR619342-50"/>
    </source>
</evidence>
<comment type="function">
    <text evidence="1">Accessory subunit of the mitochondrial membrane respiratory chain NADH dehydrogenase (Complex I), that is believed not to be involved in catalysis. Complex I functions in the transfer of electrons from NADH to the respiratory chain. The immediate electron acceptor for the enzyme is believed to be ubiquinone.</text>
</comment>
<evidence type="ECO:0000256" key="9">
    <source>
        <dbReference type="ARBA" id="ARBA00022792"/>
    </source>
</evidence>
<keyword evidence="10" id="KW-0249">Electron transport</keyword>
<evidence type="ECO:0000313" key="17">
    <source>
        <dbReference type="EMBL" id="GAC76299.1"/>
    </source>
</evidence>
<dbReference type="AlphaFoldDB" id="M9LZ91"/>
<evidence type="ECO:0000256" key="8">
    <source>
        <dbReference type="ARBA" id="ARBA00022660"/>
    </source>
</evidence>
<dbReference type="GO" id="GO:0005743">
    <property type="term" value="C:mitochondrial inner membrane"/>
    <property type="evidence" value="ECO:0007669"/>
    <property type="project" value="UniProtKB-SubCell"/>
</dbReference>